<sequence length="207" mass="25209">MDKQTLKTSSYKLTDYLKEINENPERINKCSTALKKDLLIHIENESFRLLNKINSLLITATDYPYPKEYLPNKEFDYWANTIRVGFFNYNDYLRLEKHISENIQIVKKKKPFQEFFYKNGLEAFDYLDENFTDKDKFPTAKYTLLYIFLNEQKLIKTTAQGYLMFVKQYKEIKPKFSRLNFEHKHDKRYKKFERELTELYNLFSKTQ</sequence>
<evidence type="ECO:0000313" key="1">
    <source>
        <dbReference type="EMBL" id="RCU58142.1"/>
    </source>
</evidence>
<name>A0A368P5N9_9FLAO</name>
<dbReference type="Proteomes" id="UP000252249">
    <property type="component" value="Unassembled WGS sequence"/>
</dbReference>
<dbReference type="EMBL" id="QPIG01000001">
    <property type="protein sequence ID" value="RCU58142.1"/>
    <property type="molecule type" value="Genomic_DNA"/>
</dbReference>
<accession>A0A368P5N9</accession>
<evidence type="ECO:0000313" key="2">
    <source>
        <dbReference type="Proteomes" id="UP000252249"/>
    </source>
</evidence>
<reference evidence="1 2" key="1">
    <citation type="submission" date="2018-07" db="EMBL/GenBank/DDBJ databases">
        <title>Oceanihabitans testaceum sp. nov., isolated from marine sediment.</title>
        <authorList>
            <person name="Li C.-M."/>
        </authorList>
    </citation>
    <scope>NUCLEOTIDE SEQUENCE [LARGE SCALE GENOMIC DNA]</scope>
    <source>
        <strain evidence="1 2">S9-10</strain>
    </source>
</reference>
<organism evidence="1 2">
    <name type="scientific">Oceanihabitans sediminis</name>
    <dbReference type="NCBI Taxonomy" id="1812012"/>
    <lineage>
        <taxon>Bacteria</taxon>
        <taxon>Pseudomonadati</taxon>
        <taxon>Bacteroidota</taxon>
        <taxon>Flavobacteriia</taxon>
        <taxon>Flavobacteriales</taxon>
        <taxon>Flavobacteriaceae</taxon>
        <taxon>Oceanihabitans</taxon>
    </lineage>
</organism>
<dbReference type="RefSeq" id="WP_113965667.1">
    <property type="nucleotide sequence ID" value="NZ_QNRP01000001.1"/>
</dbReference>
<comment type="caution">
    <text evidence="1">The sequence shown here is derived from an EMBL/GenBank/DDBJ whole genome shotgun (WGS) entry which is preliminary data.</text>
</comment>
<proteinExistence type="predicted"/>
<keyword evidence="2" id="KW-1185">Reference proteome</keyword>
<gene>
    <name evidence="1" type="ORF">DU428_01805</name>
</gene>
<protein>
    <submittedName>
        <fullName evidence="1">Uncharacterized protein</fullName>
    </submittedName>
</protein>
<dbReference type="AlphaFoldDB" id="A0A368P5N9"/>